<gene>
    <name evidence="1" type="ORF">RJ639_000291</name>
</gene>
<protein>
    <submittedName>
        <fullName evidence="1">Uncharacterized protein</fullName>
    </submittedName>
</protein>
<evidence type="ECO:0000313" key="2">
    <source>
        <dbReference type="Proteomes" id="UP001188597"/>
    </source>
</evidence>
<dbReference type="AlphaFoldDB" id="A0AA89BGS6"/>
<keyword evidence="2" id="KW-1185">Reference proteome</keyword>
<comment type="caution">
    <text evidence="1">The sequence shown here is derived from an EMBL/GenBank/DDBJ whole genome shotgun (WGS) entry which is preliminary data.</text>
</comment>
<proteinExistence type="predicted"/>
<dbReference type="Proteomes" id="UP001188597">
    <property type="component" value="Unassembled WGS sequence"/>
</dbReference>
<name>A0AA89BGS6_9ASTE</name>
<reference evidence="1" key="1">
    <citation type="submission" date="2022-12" db="EMBL/GenBank/DDBJ databases">
        <title>Draft genome assemblies for two species of Escallonia (Escalloniales).</title>
        <authorList>
            <person name="Chanderbali A."/>
            <person name="Dervinis C."/>
            <person name="Anghel I."/>
            <person name="Soltis D."/>
            <person name="Soltis P."/>
            <person name="Zapata F."/>
        </authorList>
    </citation>
    <scope>NUCLEOTIDE SEQUENCE</scope>
    <source>
        <strain evidence="1">UCBG64.0493</strain>
        <tissue evidence="1">Leaf</tissue>
    </source>
</reference>
<evidence type="ECO:0000313" key="1">
    <source>
        <dbReference type="EMBL" id="KAK3041775.1"/>
    </source>
</evidence>
<accession>A0AA89BGS6</accession>
<dbReference type="EMBL" id="JAVXUP010000028">
    <property type="protein sequence ID" value="KAK3041775.1"/>
    <property type="molecule type" value="Genomic_DNA"/>
</dbReference>
<sequence length="268" mass="30331">MEAGEQDLEDLEVCFRDDFGSEMRGMEGEEGPDDFDSVGNHVVLLGKVEQAVNHCRDLAGIHVCNHIVLLGKFASSILELKYDLFLQADRFAFLDNYTRFAVREEHLPPWSPVDVEIFITVDPVYGPTRYGSPYRMPLVGQNQSMVFPSRNETNKSFIKWDEFSGEDLGNKLVISFLPAFDFEWALREDSRDVLRSGLSVTKCFDSLVNNWVRVASELDGCFKGEGSGEMEAGRVQNSFTVMTLVAVFLNCRKELQLEVVSSVEPKYK</sequence>
<organism evidence="1 2">
    <name type="scientific">Escallonia herrerae</name>
    <dbReference type="NCBI Taxonomy" id="1293975"/>
    <lineage>
        <taxon>Eukaryota</taxon>
        <taxon>Viridiplantae</taxon>
        <taxon>Streptophyta</taxon>
        <taxon>Embryophyta</taxon>
        <taxon>Tracheophyta</taxon>
        <taxon>Spermatophyta</taxon>
        <taxon>Magnoliopsida</taxon>
        <taxon>eudicotyledons</taxon>
        <taxon>Gunneridae</taxon>
        <taxon>Pentapetalae</taxon>
        <taxon>asterids</taxon>
        <taxon>campanulids</taxon>
        <taxon>Escalloniales</taxon>
        <taxon>Escalloniaceae</taxon>
        <taxon>Escallonia</taxon>
    </lineage>
</organism>